<accession>X0UVS7</accession>
<dbReference type="EMBL" id="BARS01024044">
    <property type="protein sequence ID" value="GAG03307.1"/>
    <property type="molecule type" value="Genomic_DNA"/>
</dbReference>
<comment type="caution">
    <text evidence="1">The sequence shown here is derived from an EMBL/GenBank/DDBJ whole genome shotgun (WGS) entry which is preliminary data.</text>
</comment>
<organism evidence="1">
    <name type="scientific">marine sediment metagenome</name>
    <dbReference type="NCBI Taxonomy" id="412755"/>
    <lineage>
        <taxon>unclassified sequences</taxon>
        <taxon>metagenomes</taxon>
        <taxon>ecological metagenomes</taxon>
    </lineage>
</organism>
<sequence>AQVSVRNTAINSADTGRPCVRLLTNSASTTLDIVSAPGGCGLCCDKPDETSVIGTVSVLAEASDTRFVSGPGLIISIYRQRGGNNLLELADTLDSLDFYGGILRTEGMAAGIFAAAIANGIWYANNADAGASYSVALALTVNQGGIVDTLGSTVSRKFTTATVRPGGIIRYDSDVLSFTTLHTEGPAAIMG</sequence>
<dbReference type="AlphaFoldDB" id="X0UVS7"/>
<name>X0UVS7_9ZZZZ</name>
<evidence type="ECO:0000313" key="1">
    <source>
        <dbReference type="EMBL" id="GAG03307.1"/>
    </source>
</evidence>
<gene>
    <name evidence="1" type="ORF">S01H1_38219</name>
</gene>
<reference evidence="1" key="1">
    <citation type="journal article" date="2014" name="Front. Microbiol.">
        <title>High frequency of phylogenetically diverse reductive dehalogenase-homologous genes in deep subseafloor sedimentary metagenomes.</title>
        <authorList>
            <person name="Kawai M."/>
            <person name="Futagami T."/>
            <person name="Toyoda A."/>
            <person name="Takaki Y."/>
            <person name="Nishi S."/>
            <person name="Hori S."/>
            <person name="Arai W."/>
            <person name="Tsubouchi T."/>
            <person name="Morono Y."/>
            <person name="Uchiyama I."/>
            <person name="Ito T."/>
            <person name="Fujiyama A."/>
            <person name="Inagaki F."/>
            <person name="Takami H."/>
        </authorList>
    </citation>
    <scope>NUCLEOTIDE SEQUENCE</scope>
    <source>
        <strain evidence="1">Expedition CK06-06</strain>
    </source>
</reference>
<proteinExistence type="predicted"/>
<feature type="non-terminal residue" evidence="1">
    <location>
        <position position="1"/>
    </location>
</feature>
<protein>
    <submittedName>
        <fullName evidence="1">Uncharacterized protein</fullName>
    </submittedName>
</protein>